<keyword evidence="8" id="KW-1185">Reference proteome</keyword>
<dbReference type="FunFam" id="1.10.287.10:FF:000002">
    <property type="entry name" value="30S ribosomal protein S15"/>
    <property type="match status" value="1"/>
</dbReference>
<dbReference type="SUPFAM" id="SSF47060">
    <property type="entry name" value="S15/NS1 RNA-binding domain"/>
    <property type="match status" value="1"/>
</dbReference>
<evidence type="ECO:0000313" key="8">
    <source>
        <dbReference type="Proteomes" id="UP000003303"/>
    </source>
</evidence>
<comment type="function">
    <text evidence="4 6">One of the primary rRNA binding proteins, it binds directly to 16S rRNA where it helps nucleate assembly of the platform of the 30S subunit by binding and bridging several RNA helices of the 16S rRNA.</text>
</comment>
<dbReference type="AlphaFoldDB" id="C2MAQ5"/>
<dbReference type="Pfam" id="PF00312">
    <property type="entry name" value="Ribosomal_S15"/>
    <property type="match status" value="1"/>
</dbReference>
<dbReference type="GO" id="GO:0003735">
    <property type="term" value="F:structural constituent of ribosome"/>
    <property type="evidence" value="ECO:0007669"/>
    <property type="project" value="InterPro"/>
</dbReference>
<dbReference type="SMART" id="SM01387">
    <property type="entry name" value="Ribosomal_S15"/>
    <property type="match status" value="1"/>
</dbReference>
<keyword evidence="4 6" id="KW-0699">rRNA-binding</keyword>
<dbReference type="STRING" id="596327.PORUE0001_1135"/>
<dbReference type="PANTHER" id="PTHR23321">
    <property type="entry name" value="RIBOSOMAL PROTEIN S15, BACTERIAL AND ORGANELLAR"/>
    <property type="match status" value="1"/>
</dbReference>
<gene>
    <name evidence="4 7" type="primary">rpsO</name>
    <name evidence="7" type="ORF">PORUE0001_1135</name>
</gene>
<evidence type="ECO:0000256" key="5">
    <source>
        <dbReference type="RuleBase" id="RU003919"/>
    </source>
</evidence>
<dbReference type="InterPro" id="IPR009068">
    <property type="entry name" value="uS15_NS1_RNA-bd_sf"/>
</dbReference>
<accession>C2MAQ5</accession>
<protein>
    <recommendedName>
        <fullName evidence="4">Small ribosomal subunit protein uS15</fullName>
    </recommendedName>
</protein>
<keyword evidence="1 4" id="KW-0689">Ribosomal protein</keyword>
<dbReference type="PROSITE" id="PS00362">
    <property type="entry name" value="RIBOSOMAL_S15"/>
    <property type="match status" value="1"/>
</dbReference>
<evidence type="ECO:0000256" key="1">
    <source>
        <dbReference type="ARBA" id="ARBA00022980"/>
    </source>
</evidence>
<dbReference type="Gene3D" id="6.10.250.3130">
    <property type="match status" value="1"/>
</dbReference>
<dbReference type="Gene3D" id="1.10.287.10">
    <property type="entry name" value="S15/NS1, RNA-binding"/>
    <property type="match status" value="1"/>
</dbReference>
<dbReference type="HAMAP" id="MF_01343_B">
    <property type="entry name" value="Ribosomal_uS15_B"/>
    <property type="match status" value="1"/>
</dbReference>
<organism evidence="7 8">
    <name type="scientific">Porphyromonas uenonis 60-3</name>
    <dbReference type="NCBI Taxonomy" id="596327"/>
    <lineage>
        <taxon>Bacteria</taxon>
        <taxon>Pseudomonadati</taxon>
        <taxon>Bacteroidota</taxon>
        <taxon>Bacteroidia</taxon>
        <taxon>Bacteroidales</taxon>
        <taxon>Porphyromonadaceae</taxon>
        <taxon>Porphyromonas</taxon>
    </lineage>
</organism>
<dbReference type="GO" id="GO:0022627">
    <property type="term" value="C:cytosolic small ribosomal subunit"/>
    <property type="evidence" value="ECO:0007669"/>
    <property type="project" value="TreeGrafter"/>
</dbReference>
<reference evidence="7 8" key="1">
    <citation type="submission" date="2009-04" db="EMBL/GenBank/DDBJ databases">
        <authorList>
            <person name="Sebastian Y."/>
            <person name="Madupu R."/>
            <person name="Durkin A.S."/>
            <person name="Torralba M."/>
            <person name="Methe B."/>
            <person name="Sutton G.G."/>
            <person name="Strausberg R.L."/>
            <person name="Nelson K.E."/>
        </authorList>
    </citation>
    <scope>NUCLEOTIDE SEQUENCE [LARGE SCALE GENOMIC DNA]</scope>
    <source>
        <strain evidence="7 8">60-3</strain>
    </source>
</reference>
<dbReference type="RefSeq" id="WP_007364945.1">
    <property type="nucleotide sequence ID" value="NZ_ACLR01000111.1"/>
</dbReference>
<dbReference type="InterPro" id="IPR000589">
    <property type="entry name" value="Ribosomal_uS15"/>
</dbReference>
<dbReference type="OrthoDB" id="9799262at2"/>
<evidence type="ECO:0000256" key="3">
    <source>
        <dbReference type="ARBA" id="ARBA00064542"/>
    </source>
</evidence>
<name>C2MAQ5_9PORP</name>
<comment type="caution">
    <text evidence="7">The sequence shown here is derived from an EMBL/GenBank/DDBJ whole genome shotgun (WGS) entry which is preliminary data.</text>
</comment>
<dbReference type="EMBL" id="ACLR01000111">
    <property type="protein sequence ID" value="EEK17189.1"/>
    <property type="molecule type" value="Genomic_DNA"/>
</dbReference>
<dbReference type="GO" id="GO:0019843">
    <property type="term" value="F:rRNA binding"/>
    <property type="evidence" value="ECO:0007669"/>
    <property type="project" value="UniProtKB-UniRule"/>
</dbReference>
<dbReference type="Proteomes" id="UP000003303">
    <property type="component" value="Unassembled WGS sequence"/>
</dbReference>
<evidence type="ECO:0000256" key="4">
    <source>
        <dbReference type="HAMAP-Rule" id="MF_01343"/>
    </source>
</evidence>
<dbReference type="GO" id="GO:0006412">
    <property type="term" value="P:translation"/>
    <property type="evidence" value="ECO:0007669"/>
    <property type="project" value="UniProtKB-UniRule"/>
</dbReference>
<dbReference type="InterPro" id="IPR005290">
    <property type="entry name" value="Ribosomal_uS15_bac-type"/>
</dbReference>
<comment type="similarity">
    <text evidence="4 5">Belongs to the universal ribosomal protein uS15 family.</text>
</comment>
<comment type="subunit">
    <text evidence="3 4">Part of the 30S ribosomal subunit. Forms a bridge to the 50S subunit in the 70S ribosome, contacting the 23S rRNA.</text>
</comment>
<evidence type="ECO:0000256" key="2">
    <source>
        <dbReference type="ARBA" id="ARBA00023274"/>
    </source>
</evidence>
<dbReference type="PANTHER" id="PTHR23321:SF26">
    <property type="entry name" value="SMALL RIBOSOMAL SUBUNIT PROTEIN US15M"/>
    <property type="match status" value="1"/>
</dbReference>
<keyword evidence="4 6" id="KW-0694">RNA-binding</keyword>
<dbReference type="eggNOG" id="COG0184">
    <property type="taxonomic scope" value="Bacteria"/>
</dbReference>
<dbReference type="CDD" id="cd00353">
    <property type="entry name" value="Ribosomal_S15p_S13e"/>
    <property type="match status" value="1"/>
</dbReference>
<sequence length="93" mass="10971">MYLDSTKKQEIFAKYGTSAKDTGSVESQVALFTYRIQHLTEHLKENKKDFSTSRSLKMLVGKRRRLLDYLAKKDIERYRKLIAELGIRHTTKF</sequence>
<keyword evidence="2 4" id="KW-0687">Ribonucleoprotein</keyword>
<evidence type="ECO:0000313" key="7">
    <source>
        <dbReference type="EMBL" id="EEK17189.1"/>
    </source>
</evidence>
<dbReference type="NCBIfam" id="TIGR00952">
    <property type="entry name" value="S15_bact"/>
    <property type="match status" value="1"/>
</dbReference>
<proteinExistence type="inferred from homology"/>
<comment type="function">
    <text evidence="4">Forms an intersubunit bridge (bridge B4) with the 23S rRNA of the 50S subunit in the ribosome.</text>
</comment>
<evidence type="ECO:0000256" key="6">
    <source>
        <dbReference type="RuleBase" id="RU004524"/>
    </source>
</evidence>